<keyword evidence="3" id="KW-1185">Reference proteome</keyword>
<name>A0ABP7H530_9FLAO</name>
<reference evidence="3" key="1">
    <citation type="journal article" date="2019" name="Int. J. Syst. Evol. Microbiol.">
        <title>The Global Catalogue of Microorganisms (GCM) 10K type strain sequencing project: providing services to taxonomists for standard genome sequencing and annotation.</title>
        <authorList>
            <consortium name="The Broad Institute Genomics Platform"/>
            <consortium name="The Broad Institute Genome Sequencing Center for Infectious Disease"/>
            <person name="Wu L."/>
            <person name="Ma J."/>
        </authorList>
    </citation>
    <scope>NUCLEOTIDE SEQUENCE [LARGE SCALE GENOMIC DNA]</scope>
    <source>
        <strain evidence="3">JCM 17525</strain>
    </source>
</reference>
<dbReference type="Gene3D" id="3.90.1150.200">
    <property type="match status" value="1"/>
</dbReference>
<dbReference type="SUPFAM" id="SSF159888">
    <property type="entry name" value="YdhG-like"/>
    <property type="match status" value="1"/>
</dbReference>
<comment type="caution">
    <text evidence="2">The sequence shown here is derived from an EMBL/GenBank/DDBJ whole genome shotgun (WGS) entry which is preliminary data.</text>
</comment>
<dbReference type="Proteomes" id="UP001501456">
    <property type="component" value="Unassembled WGS sequence"/>
</dbReference>
<proteinExistence type="predicted"/>
<sequence length="100" mass="11674">MRDTLLNYNTHITETTKYGMPCFCYKGKAFCYIWTDKKTKNPYYLMVEGKRLLNLHLEPGDRAKMKILPIQPDKDLPIKIINAVMDEAISLYENGTIKIK</sequence>
<evidence type="ECO:0000313" key="2">
    <source>
        <dbReference type="EMBL" id="GAA3783839.1"/>
    </source>
</evidence>
<accession>A0ABP7H530</accession>
<protein>
    <recommendedName>
        <fullName evidence="1">YdhG-like domain-containing protein</fullName>
    </recommendedName>
</protein>
<dbReference type="InterPro" id="IPR014922">
    <property type="entry name" value="YdhG-like"/>
</dbReference>
<gene>
    <name evidence="2" type="ORF">GCM10022271_15180</name>
</gene>
<evidence type="ECO:0000313" key="3">
    <source>
        <dbReference type="Proteomes" id="UP001501456"/>
    </source>
</evidence>
<evidence type="ECO:0000259" key="1">
    <source>
        <dbReference type="Pfam" id="PF08818"/>
    </source>
</evidence>
<dbReference type="EMBL" id="BAABBI010000001">
    <property type="protein sequence ID" value="GAA3783839.1"/>
    <property type="molecule type" value="Genomic_DNA"/>
</dbReference>
<dbReference type="Pfam" id="PF08818">
    <property type="entry name" value="DUF1801"/>
    <property type="match status" value="1"/>
</dbReference>
<organism evidence="2 3">
    <name type="scientific">Corallibacter vietnamensis</name>
    <dbReference type="NCBI Taxonomy" id="904130"/>
    <lineage>
        <taxon>Bacteria</taxon>
        <taxon>Pseudomonadati</taxon>
        <taxon>Bacteroidota</taxon>
        <taxon>Flavobacteriia</taxon>
        <taxon>Flavobacteriales</taxon>
        <taxon>Flavobacteriaceae</taxon>
        <taxon>Corallibacter</taxon>
    </lineage>
</organism>
<feature type="domain" description="YdhG-like" evidence="1">
    <location>
        <begin position="2"/>
        <end position="89"/>
    </location>
</feature>